<dbReference type="PROSITE" id="PS50878">
    <property type="entry name" value="RT_POL"/>
    <property type="match status" value="1"/>
</dbReference>
<protein>
    <recommendedName>
        <fullName evidence="1">Reverse transcriptase domain-containing protein</fullName>
    </recommendedName>
</protein>
<dbReference type="Proteomes" id="UP000235145">
    <property type="component" value="Unassembled WGS sequence"/>
</dbReference>
<gene>
    <name evidence="2" type="ORF">LSAT_V11C500230760</name>
</gene>
<proteinExistence type="predicted"/>
<dbReference type="SUPFAM" id="SSF56672">
    <property type="entry name" value="DNA/RNA polymerases"/>
    <property type="match status" value="1"/>
</dbReference>
<evidence type="ECO:0000313" key="3">
    <source>
        <dbReference type="Proteomes" id="UP000235145"/>
    </source>
</evidence>
<dbReference type="PANTHER" id="PTHR33116">
    <property type="entry name" value="REVERSE TRANSCRIPTASE ZINC-BINDING DOMAIN-CONTAINING PROTEIN-RELATED-RELATED"/>
    <property type="match status" value="1"/>
</dbReference>
<dbReference type="AlphaFoldDB" id="A0A9R1XC50"/>
<sequence length="276" mass="31367">MPWLSGLSLVDIHLDGYSFNWSHSVAEVGAEELLGGVGLDVVDLAQKAKIRWVIKEDENTKYFHVYDSACYDFLDGILERIGFGVRWKRWIHGCLKSFIVLRQGDPLSPFLFIVVMEFTSLSQRLWIKESSLISHLFYVDDTIFISEWRDSKFSNIVGILQCFFLASDLKINIYKYRLLGLGVNFIEFESVDLFTSCAAIKGSFTYLGILVGGSMSKQNSWSEIPMGVQAKLESLRNRFLDVDKDDMKISWFSWENALASNENEGLGIFPTCSLGS</sequence>
<dbReference type="InterPro" id="IPR043502">
    <property type="entry name" value="DNA/RNA_pol_sf"/>
</dbReference>
<comment type="caution">
    <text evidence="2">The sequence shown here is derived from an EMBL/GenBank/DDBJ whole genome shotgun (WGS) entry which is preliminary data.</text>
</comment>
<evidence type="ECO:0000259" key="1">
    <source>
        <dbReference type="PROSITE" id="PS50878"/>
    </source>
</evidence>
<keyword evidence="3" id="KW-1185">Reference proteome</keyword>
<organism evidence="2 3">
    <name type="scientific">Lactuca sativa</name>
    <name type="common">Garden lettuce</name>
    <dbReference type="NCBI Taxonomy" id="4236"/>
    <lineage>
        <taxon>Eukaryota</taxon>
        <taxon>Viridiplantae</taxon>
        <taxon>Streptophyta</taxon>
        <taxon>Embryophyta</taxon>
        <taxon>Tracheophyta</taxon>
        <taxon>Spermatophyta</taxon>
        <taxon>Magnoliopsida</taxon>
        <taxon>eudicotyledons</taxon>
        <taxon>Gunneridae</taxon>
        <taxon>Pentapetalae</taxon>
        <taxon>asterids</taxon>
        <taxon>campanulids</taxon>
        <taxon>Asterales</taxon>
        <taxon>Asteraceae</taxon>
        <taxon>Cichorioideae</taxon>
        <taxon>Cichorieae</taxon>
        <taxon>Lactucinae</taxon>
        <taxon>Lactuca</taxon>
    </lineage>
</organism>
<dbReference type="InterPro" id="IPR000477">
    <property type="entry name" value="RT_dom"/>
</dbReference>
<dbReference type="EMBL" id="NBSK02000005">
    <property type="protein sequence ID" value="KAJ0202982.1"/>
    <property type="molecule type" value="Genomic_DNA"/>
</dbReference>
<evidence type="ECO:0000313" key="2">
    <source>
        <dbReference type="EMBL" id="KAJ0202982.1"/>
    </source>
</evidence>
<feature type="domain" description="Reverse transcriptase" evidence="1">
    <location>
        <begin position="1"/>
        <end position="211"/>
    </location>
</feature>
<accession>A0A9R1XC50</accession>
<name>A0A9R1XC50_LACSA</name>
<reference evidence="2 3" key="1">
    <citation type="journal article" date="2017" name="Nat. Commun.">
        <title>Genome assembly with in vitro proximity ligation data and whole-genome triplication in lettuce.</title>
        <authorList>
            <person name="Reyes-Chin-Wo S."/>
            <person name="Wang Z."/>
            <person name="Yang X."/>
            <person name="Kozik A."/>
            <person name="Arikit S."/>
            <person name="Song C."/>
            <person name="Xia L."/>
            <person name="Froenicke L."/>
            <person name="Lavelle D.O."/>
            <person name="Truco M.J."/>
            <person name="Xia R."/>
            <person name="Zhu S."/>
            <person name="Xu C."/>
            <person name="Xu H."/>
            <person name="Xu X."/>
            <person name="Cox K."/>
            <person name="Korf I."/>
            <person name="Meyers B.C."/>
            <person name="Michelmore R.W."/>
        </authorList>
    </citation>
    <scope>NUCLEOTIDE SEQUENCE [LARGE SCALE GENOMIC DNA]</scope>
    <source>
        <strain evidence="3">cv. Salinas</strain>
        <tissue evidence="2">Seedlings</tissue>
    </source>
</reference>
<dbReference type="Pfam" id="PF00078">
    <property type="entry name" value="RVT_1"/>
    <property type="match status" value="1"/>
</dbReference>
<dbReference type="PANTHER" id="PTHR33116:SF79">
    <property type="entry name" value="REVERSE TRANSCRIPTASE DOMAIN, ZINC FINGER, CCHC-TYPE-RELATED"/>
    <property type="match status" value="1"/>
</dbReference>